<protein>
    <submittedName>
        <fullName evidence="1">Uncharacterized protein</fullName>
    </submittedName>
</protein>
<keyword evidence="2" id="KW-1185">Reference proteome</keyword>
<dbReference type="AlphaFoldDB" id="A0A821RNZ1"/>
<dbReference type="Proteomes" id="UP000663873">
    <property type="component" value="Unassembled WGS sequence"/>
</dbReference>
<name>A0A821RNZ1_9BILA</name>
<accession>A0A821RNZ1</accession>
<organism evidence="1 2">
    <name type="scientific">Rotaria socialis</name>
    <dbReference type="NCBI Taxonomy" id="392032"/>
    <lineage>
        <taxon>Eukaryota</taxon>
        <taxon>Metazoa</taxon>
        <taxon>Spiralia</taxon>
        <taxon>Gnathifera</taxon>
        <taxon>Rotifera</taxon>
        <taxon>Eurotatoria</taxon>
        <taxon>Bdelloidea</taxon>
        <taxon>Philodinida</taxon>
        <taxon>Philodinidae</taxon>
        <taxon>Rotaria</taxon>
    </lineage>
</organism>
<feature type="non-terminal residue" evidence="1">
    <location>
        <position position="1"/>
    </location>
</feature>
<evidence type="ECO:0000313" key="1">
    <source>
        <dbReference type="EMBL" id="CAF4844873.1"/>
    </source>
</evidence>
<gene>
    <name evidence="1" type="ORF">UJA718_LOCUS43213</name>
</gene>
<comment type="caution">
    <text evidence="1">The sequence shown here is derived from an EMBL/GenBank/DDBJ whole genome shotgun (WGS) entry which is preliminary data.</text>
</comment>
<evidence type="ECO:0000313" key="2">
    <source>
        <dbReference type="Proteomes" id="UP000663873"/>
    </source>
</evidence>
<dbReference type="EMBL" id="CAJOBP010059139">
    <property type="protein sequence ID" value="CAF4844873.1"/>
    <property type="molecule type" value="Genomic_DNA"/>
</dbReference>
<reference evidence="1" key="1">
    <citation type="submission" date="2021-02" db="EMBL/GenBank/DDBJ databases">
        <authorList>
            <person name="Nowell W R."/>
        </authorList>
    </citation>
    <scope>NUCLEOTIDE SEQUENCE</scope>
</reference>
<proteinExistence type="predicted"/>
<sequence length="59" mass="6980">MKFLKLITDEPISDERVRTLIDEELQTFDIKQGNSIKKVEDINNEFIKNNFNSLTHRAE</sequence>